<keyword evidence="1" id="KW-0472">Membrane</keyword>
<evidence type="ECO:0000313" key="2">
    <source>
        <dbReference type="EMBL" id="KJL22906.1"/>
    </source>
</evidence>
<protein>
    <submittedName>
        <fullName evidence="2">Uncharacterized protein</fullName>
    </submittedName>
</protein>
<accession>A0A0F0KUJ7</accession>
<feature type="transmembrane region" description="Helical" evidence="1">
    <location>
        <begin position="117"/>
        <end position="136"/>
    </location>
</feature>
<feature type="transmembrane region" description="Helical" evidence="1">
    <location>
        <begin position="148"/>
        <end position="173"/>
    </location>
</feature>
<feature type="transmembrane region" description="Helical" evidence="1">
    <location>
        <begin position="6"/>
        <end position="30"/>
    </location>
</feature>
<keyword evidence="1" id="KW-0812">Transmembrane</keyword>
<sequence length="301" mass="32859">MVRFVFSLLAVGFFRGWFGAALFGVLLDFAPRREPDSTLSDSVNAKRAKTIAASGWRWLSTLFWLGVIGLATVISGGWLAPLIPVGWLLLVNRIVWPRGSASPRKMFSREVDGEVAPAGRSGFLTVGLSVLPPLTLMVQRLLPPPFPWLAWLPLIFASVAVLTATLGAILTALRLNKDSAARPVNDDDLKFIAGITKMTEAQFAKGGVQVAREGEQLQAAFPVGMDSLLEDEAAIEKRLADRHAPWEVAMVNLEKRWLILEPASEETLARRAAQDASGGLFGQTVQHHTDDEVIDLGIWNN</sequence>
<organism evidence="2 3">
    <name type="scientific">Microbacterium oxydans</name>
    <dbReference type="NCBI Taxonomy" id="82380"/>
    <lineage>
        <taxon>Bacteria</taxon>
        <taxon>Bacillati</taxon>
        <taxon>Actinomycetota</taxon>
        <taxon>Actinomycetes</taxon>
        <taxon>Micrococcales</taxon>
        <taxon>Microbacteriaceae</taxon>
        <taxon>Microbacterium</taxon>
    </lineage>
</organism>
<comment type="caution">
    <text evidence="2">The sequence shown here is derived from an EMBL/GenBank/DDBJ whole genome shotgun (WGS) entry which is preliminary data.</text>
</comment>
<gene>
    <name evidence="2" type="ORF">RN51_01651</name>
</gene>
<keyword evidence="1" id="KW-1133">Transmembrane helix</keyword>
<proteinExistence type="predicted"/>
<evidence type="ECO:0000256" key="1">
    <source>
        <dbReference type="SAM" id="Phobius"/>
    </source>
</evidence>
<dbReference type="PATRIC" id="fig|82380.10.peg.1660"/>
<dbReference type="Proteomes" id="UP000033725">
    <property type="component" value="Unassembled WGS sequence"/>
</dbReference>
<reference evidence="2 3" key="1">
    <citation type="submission" date="2015-02" db="EMBL/GenBank/DDBJ databases">
        <title>Draft genome sequences of ten Microbacterium spp. with emphasis on heavy metal contaminated environments.</title>
        <authorList>
            <person name="Corretto E."/>
        </authorList>
    </citation>
    <scope>NUCLEOTIDE SEQUENCE [LARGE SCALE GENOMIC DNA]</scope>
    <source>
        <strain evidence="2 3">BEL163</strain>
    </source>
</reference>
<feature type="transmembrane region" description="Helical" evidence="1">
    <location>
        <begin position="78"/>
        <end position="96"/>
    </location>
</feature>
<name>A0A0F0KUJ7_9MICO</name>
<evidence type="ECO:0000313" key="3">
    <source>
        <dbReference type="Proteomes" id="UP000033725"/>
    </source>
</evidence>
<dbReference type="EMBL" id="JYIV01000024">
    <property type="protein sequence ID" value="KJL22906.1"/>
    <property type="molecule type" value="Genomic_DNA"/>
</dbReference>
<dbReference type="AlphaFoldDB" id="A0A0F0KUJ7"/>